<name>A0AAW2WGK0_9LAMI</name>
<evidence type="ECO:0000313" key="1">
    <source>
        <dbReference type="EMBL" id="KAL0439532.1"/>
    </source>
</evidence>
<reference evidence="1" key="1">
    <citation type="submission" date="2020-06" db="EMBL/GenBank/DDBJ databases">
        <authorList>
            <person name="Li T."/>
            <person name="Hu X."/>
            <person name="Zhang T."/>
            <person name="Song X."/>
            <person name="Zhang H."/>
            <person name="Dai N."/>
            <person name="Sheng W."/>
            <person name="Hou X."/>
            <person name="Wei L."/>
        </authorList>
    </citation>
    <scope>NUCLEOTIDE SEQUENCE</scope>
    <source>
        <strain evidence="1">KEN1</strain>
        <tissue evidence="1">Leaf</tissue>
    </source>
</reference>
<dbReference type="AlphaFoldDB" id="A0AAW2WGK0"/>
<protein>
    <submittedName>
        <fullName evidence="1">Uncharacterized protein</fullName>
    </submittedName>
</protein>
<reference evidence="1" key="2">
    <citation type="journal article" date="2024" name="Plant">
        <title>Genomic evolution and insights into agronomic trait innovations of Sesamum species.</title>
        <authorList>
            <person name="Miao H."/>
            <person name="Wang L."/>
            <person name="Qu L."/>
            <person name="Liu H."/>
            <person name="Sun Y."/>
            <person name="Le M."/>
            <person name="Wang Q."/>
            <person name="Wei S."/>
            <person name="Zheng Y."/>
            <person name="Lin W."/>
            <person name="Duan Y."/>
            <person name="Cao H."/>
            <person name="Xiong S."/>
            <person name="Wang X."/>
            <person name="Wei L."/>
            <person name="Li C."/>
            <person name="Ma Q."/>
            <person name="Ju M."/>
            <person name="Zhao R."/>
            <person name="Li G."/>
            <person name="Mu C."/>
            <person name="Tian Q."/>
            <person name="Mei H."/>
            <person name="Zhang T."/>
            <person name="Gao T."/>
            <person name="Zhang H."/>
        </authorList>
    </citation>
    <scope>NUCLEOTIDE SEQUENCE</scope>
    <source>
        <strain evidence="1">KEN1</strain>
    </source>
</reference>
<gene>
    <name evidence="1" type="ORF">Slati_2436200</name>
</gene>
<accession>A0AAW2WGK0</accession>
<sequence length="67" mass="6796">MEEIADPLGETLPLLAAFGFVVPLTGPTLGAARVPVADLTSGVDALAPAPALDPIARPIAMNPLFCE</sequence>
<dbReference type="EMBL" id="JACGWN010000008">
    <property type="protein sequence ID" value="KAL0439532.1"/>
    <property type="molecule type" value="Genomic_DNA"/>
</dbReference>
<organism evidence="1">
    <name type="scientific">Sesamum latifolium</name>
    <dbReference type="NCBI Taxonomy" id="2727402"/>
    <lineage>
        <taxon>Eukaryota</taxon>
        <taxon>Viridiplantae</taxon>
        <taxon>Streptophyta</taxon>
        <taxon>Embryophyta</taxon>
        <taxon>Tracheophyta</taxon>
        <taxon>Spermatophyta</taxon>
        <taxon>Magnoliopsida</taxon>
        <taxon>eudicotyledons</taxon>
        <taxon>Gunneridae</taxon>
        <taxon>Pentapetalae</taxon>
        <taxon>asterids</taxon>
        <taxon>lamiids</taxon>
        <taxon>Lamiales</taxon>
        <taxon>Pedaliaceae</taxon>
        <taxon>Sesamum</taxon>
    </lineage>
</organism>
<proteinExistence type="predicted"/>
<comment type="caution">
    <text evidence="1">The sequence shown here is derived from an EMBL/GenBank/DDBJ whole genome shotgun (WGS) entry which is preliminary data.</text>
</comment>